<dbReference type="EMBL" id="JADWDJ010000017">
    <property type="protein sequence ID" value="KAG5267412.1"/>
    <property type="molecule type" value="Genomic_DNA"/>
</dbReference>
<keyword evidence="2" id="KW-1185">Reference proteome</keyword>
<comment type="caution">
    <text evidence="1">The sequence shown here is derived from an EMBL/GenBank/DDBJ whole genome shotgun (WGS) entry which is preliminary data.</text>
</comment>
<evidence type="ECO:0008006" key="3">
    <source>
        <dbReference type="Google" id="ProtNLM"/>
    </source>
</evidence>
<reference evidence="1 2" key="1">
    <citation type="submission" date="2020-10" db="EMBL/GenBank/DDBJ databases">
        <title>Chromosome-scale genome assembly of the Allis shad, Alosa alosa.</title>
        <authorList>
            <person name="Margot Z."/>
            <person name="Christophe K."/>
            <person name="Cabau C."/>
            <person name="Louis A."/>
            <person name="Berthelot C."/>
            <person name="Parey E."/>
            <person name="Roest Crollius H."/>
            <person name="Montfort J."/>
            <person name="Robinson-Rechavi M."/>
            <person name="Bucao C."/>
            <person name="Bouchez O."/>
            <person name="Gislard M."/>
            <person name="Lluch J."/>
            <person name="Milhes M."/>
            <person name="Lampietro C."/>
            <person name="Lopez Roques C."/>
            <person name="Donnadieu C."/>
            <person name="Braasch I."/>
            <person name="Desvignes T."/>
            <person name="Postlethwait J."/>
            <person name="Bobe J."/>
            <person name="Guiguen Y."/>
        </authorList>
    </citation>
    <scope>NUCLEOTIDE SEQUENCE [LARGE SCALE GENOMIC DNA]</scope>
    <source>
        <strain evidence="1">M-15738</strain>
        <tissue evidence="1">Blood</tissue>
    </source>
</reference>
<evidence type="ECO:0000313" key="2">
    <source>
        <dbReference type="Proteomes" id="UP000823561"/>
    </source>
</evidence>
<dbReference type="Proteomes" id="UP000823561">
    <property type="component" value="Chromosome 17"/>
</dbReference>
<gene>
    <name evidence="1" type="ORF">AALO_G00221450</name>
</gene>
<accession>A0AAV6G217</accession>
<protein>
    <recommendedName>
        <fullName evidence="3">Transmembrane protein</fullName>
    </recommendedName>
</protein>
<name>A0AAV6G217_9TELE</name>
<dbReference type="AlphaFoldDB" id="A0AAV6G217"/>
<evidence type="ECO:0000313" key="1">
    <source>
        <dbReference type="EMBL" id="KAG5267412.1"/>
    </source>
</evidence>
<organism evidence="1 2">
    <name type="scientific">Alosa alosa</name>
    <name type="common">allis shad</name>
    <dbReference type="NCBI Taxonomy" id="278164"/>
    <lineage>
        <taxon>Eukaryota</taxon>
        <taxon>Metazoa</taxon>
        <taxon>Chordata</taxon>
        <taxon>Craniata</taxon>
        <taxon>Vertebrata</taxon>
        <taxon>Euteleostomi</taxon>
        <taxon>Actinopterygii</taxon>
        <taxon>Neopterygii</taxon>
        <taxon>Teleostei</taxon>
        <taxon>Clupei</taxon>
        <taxon>Clupeiformes</taxon>
        <taxon>Clupeoidei</taxon>
        <taxon>Clupeidae</taxon>
        <taxon>Alosa</taxon>
    </lineage>
</organism>
<sequence>MTMLSPHNRRQPRRNYVQTCQTICKFNKNICFYYKQQIKMCNSIGTKKNLSIHTQQAVLDLMLLVSIIISTVNKAQCSGPYNLFIVQYTAYNALYYSIQYKSFFLSSSRSSKTLFLIGMPSSGFLCPRTCVLS</sequence>
<proteinExistence type="predicted"/>